<feature type="transmembrane region" description="Helical" evidence="1">
    <location>
        <begin position="169"/>
        <end position="189"/>
    </location>
</feature>
<feature type="transmembrane region" description="Helical" evidence="1">
    <location>
        <begin position="84"/>
        <end position="105"/>
    </location>
</feature>
<organism evidence="2 3">
    <name type="scientific">Virgibacillus dokdonensis</name>
    <dbReference type="NCBI Taxonomy" id="302167"/>
    <lineage>
        <taxon>Bacteria</taxon>
        <taxon>Bacillati</taxon>
        <taxon>Bacillota</taxon>
        <taxon>Bacilli</taxon>
        <taxon>Bacillales</taxon>
        <taxon>Bacillaceae</taxon>
        <taxon>Virgibacillus</taxon>
    </lineage>
</organism>
<protein>
    <recommendedName>
        <fullName evidence="4">DUF1700 domain-containing protein</fullName>
    </recommendedName>
</protein>
<feature type="transmembrane region" description="Helical" evidence="1">
    <location>
        <begin position="111"/>
        <end position="130"/>
    </location>
</feature>
<comment type="caution">
    <text evidence="2">The sequence shown here is derived from an EMBL/GenBank/DDBJ whole genome shotgun (WGS) entry which is preliminary data.</text>
</comment>
<evidence type="ECO:0000313" key="2">
    <source>
        <dbReference type="EMBL" id="MEF2290754.1"/>
    </source>
</evidence>
<keyword evidence="3" id="KW-1185">Reference proteome</keyword>
<keyword evidence="1" id="KW-0472">Membrane</keyword>
<keyword evidence="1" id="KW-0812">Transmembrane</keyword>
<sequence length="198" mass="22758">MMKIKSTDTYLRKLEEELMELPKEERIAIVAEIEDHFSNAIMEETKQGNSKEDAERLVLQTFHSPDVLAESYVTSSSTSNFDQLTISVFIIGLWSAASGVLLAQLLDIYDLGKLTAGMLGVAISIIHLFCKKKWRKLEVQTLHAFKYVIPFVLFPASLFLFWLQGEINAYTITYLISFWIFIGLCYGLFYRVYKRVMS</sequence>
<gene>
    <name evidence="2" type="ORF">V2W34_01860</name>
</gene>
<dbReference type="Pfam" id="PF22564">
    <property type="entry name" value="HAAS"/>
    <property type="match status" value="1"/>
</dbReference>
<evidence type="ECO:0000256" key="1">
    <source>
        <dbReference type="SAM" id="Phobius"/>
    </source>
</evidence>
<feature type="transmembrane region" description="Helical" evidence="1">
    <location>
        <begin position="142"/>
        <end position="163"/>
    </location>
</feature>
<evidence type="ECO:0000313" key="3">
    <source>
        <dbReference type="Proteomes" id="UP001356080"/>
    </source>
</evidence>
<reference evidence="2 3" key="1">
    <citation type="submission" date="2024-01" db="EMBL/GenBank/DDBJ databases">
        <title>Survival strategy associated with biotechnological potential of Virgibacillus dokdonensis T4.6 isolated from salt-fermented shrimp paste.</title>
        <authorList>
            <person name="Doan T.V."/>
            <person name="Quach N.T."/>
            <person name="Phi Q.-T."/>
        </authorList>
    </citation>
    <scope>NUCLEOTIDE SEQUENCE [LARGE SCALE GENOMIC DNA]</scope>
    <source>
        <strain evidence="2 3">T4.6</strain>
    </source>
</reference>
<accession>A0ABU7VAQ6</accession>
<dbReference type="EMBL" id="JAZHPM010000002">
    <property type="protein sequence ID" value="MEF2290754.1"/>
    <property type="molecule type" value="Genomic_DNA"/>
</dbReference>
<dbReference type="Proteomes" id="UP001356080">
    <property type="component" value="Unassembled WGS sequence"/>
</dbReference>
<proteinExistence type="predicted"/>
<evidence type="ECO:0008006" key="4">
    <source>
        <dbReference type="Google" id="ProtNLM"/>
    </source>
</evidence>
<keyword evidence="1" id="KW-1133">Transmembrane helix</keyword>
<name>A0ABU7VAQ6_9BACI</name>